<dbReference type="EMBL" id="CP031310">
    <property type="protein sequence ID" value="QCC52615.1"/>
    <property type="molecule type" value="Genomic_DNA"/>
</dbReference>
<feature type="domain" description="UspA" evidence="2">
    <location>
        <begin position="1"/>
        <end position="134"/>
    </location>
</feature>
<comment type="similarity">
    <text evidence="1">Belongs to the universal stress protein A family.</text>
</comment>
<accession>A0A4D6HGC4</accession>
<sequence>MYDGILVPTDGSQGAKAALEHGIEIASKWDATLHTLYVVDAHLGRSGPLLETLRDEKRQTVRDVEVAGTQADLTVVTEIVEGNTHEEILDYVTRYGIDMVIMGTHGRTGLDRVVMGSVTERVVRRSPVPVLTVRSEEQN</sequence>
<dbReference type="InterPro" id="IPR006016">
    <property type="entry name" value="UspA"/>
</dbReference>
<dbReference type="GeneID" id="39849368"/>
<protein>
    <submittedName>
        <fullName evidence="3">Universal stress protein</fullName>
    </submittedName>
</protein>
<dbReference type="STRING" id="1457250.GCA_000755225_02052"/>
<proteinExistence type="inferred from homology"/>
<evidence type="ECO:0000259" key="2">
    <source>
        <dbReference type="Pfam" id="PF00582"/>
    </source>
</evidence>
<dbReference type="InterPro" id="IPR014729">
    <property type="entry name" value="Rossmann-like_a/b/a_fold"/>
</dbReference>
<dbReference type="PANTHER" id="PTHR46268:SF6">
    <property type="entry name" value="UNIVERSAL STRESS PROTEIN UP12"/>
    <property type="match status" value="1"/>
</dbReference>
<dbReference type="PANTHER" id="PTHR46268">
    <property type="entry name" value="STRESS RESPONSE PROTEIN NHAX"/>
    <property type="match status" value="1"/>
</dbReference>
<dbReference type="Pfam" id="PF00582">
    <property type="entry name" value="Usp"/>
    <property type="match status" value="1"/>
</dbReference>
<dbReference type="Proteomes" id="UP000296706">
    <property type="component" value="Chromosome"/>
</dbReference>
<gene>
    <name evidence="3" type="ORF">DV733_15870</name>
</gene>
<organism evidence="3 4">
    <name type="scientific">Halapricum salinum</name>
    <dbReference type="NCBI Taxonomy" id="1457250"/>
    <lineage>
        <taxon>Archaea</taxon>
        <taxon>Methanobacteriati</taxon>
        <taxon>Methanobacteriota</taxon>
        <taxon>Stenosarchaea group</taxon>
        <taxon>Halobacteria</taxon>
        <taxon>Halobacteriales</taxon>
        <taxon>Haloarculaceae</taxon>
        <taxon>Halapricum</taxon>
    </lineage>
</organism>
<evidence type="ECO:0000313" key="4">
    <source>
        <dbReference type="Proteomes" id="UP000296706"/>
    </source>
</evidence>
<dbReference type="RefSeq" id="WP_049992942.1">
    <property type="nucleotide sequence ID" value="NZ_CP031310.1"/>
</dbReference>
<dbReference type="PRINTS" id="PR01438">
    <property type="entry name" value="UNVRSLSTRESS"/>
</dbReference>
<dbReference type="KEGG" id="hsn:DV733_15870"/>
<dbReference type="Gene3D" id="3.40.50.620">
    <property type="entry name" value="HUPs"/>
    <property type="match status" value="1"/>
</dbReference>
<keyword evidence="4" id="KW-1185">Reference proteome</keyword>
<dbReference type="SUPFAM" id="SSF52402">
    <property type="entry name" value="Adenine nucleotide alpha hydrolases-like"/>
    <property type="match status" value="1"/>
</dbReference>
<dbReference type="InterPro" id="IPR006015">
    <property type="entry name" value="Universal_stress_UspA"/>
</dbReference>
<evidence type="ECO:0000313" key="3">
    <source>
        <dbReference type="EMBL" id="QCC52615.1"/>
    </source>
</evidence>
<dbReference type="AlphaFoldDB" id="A0A4D6HGC4"/>
<dbReference type="CDD" id="cd00293">
    <property type="entry name" value="USP-like"/>
    <property type="match status" value="1"/>
</dbReference>
<dbReference type="OrthoDB" id="105697at2157"/>
<evidence type="ECO:0000256" key="1">
    <source>
        <dbReference type="ARBA" id="ARBA00008791"/>
    </source>
</evidence>
<reference evidence="3 4" key="1">
    <citation type="journal article" date="2019" name="Nat. Commun.">
        <title>A new type of DNA phosphorothioation-based antiviral system in archaea.</title>
        <authorList>
            <person name="Xiong L."/>
            <person name="Liu S."/>
            <person name="Chen S."/>
            <person name="Xiao Y."/>
            <person name="Zhu B."/>
            <person name="Gao Y."/>
            <person name="Zhang Y."/>
            <person name="Chen B."/>
            <person name="Luo J."/>
            <person name="Deng Z."/>
            <person name="Chen X."/>
            <person name="Wang L."/>
            <person name="Chen S."/>
        </authorList>
    </citation>
    <scope>NUCLEOTIDE SEQUENCE [LARGE SCALE GENOMIC DNA]</scope>
    <source>
        <strain evidence="3 4">CBA1105</strain>
    </source>
</reference>
<name>A0A4D6HGC4_9EURY</name>